<evidence type="ECO:0000256" key="4">
    <source>
        <dbReference type="ARBA" id="ARBA00022685"/>
    </source>
</evidence>
<comment type="similarity">
    <text evidence="2">Belongs to the FARP (FMRFamide related peptide) family.</text>
</comment>
<keyword evidence="3" id="KW-0964">Secreted</keyword>
<dbReference type="WBParaSite" id="SPAL_0001335200.1">
    <property type="protein sequence ID" value="SPAL_0001335200.1"/>
    <property type="gene ID" value="SPAL_0001335200"/>
</dbReference>
<organism evidence="8 9">
    <name type="scientific">Strongyloides papillosus</name>
    <name type="common">Intestinal threadworm</name>
    <dbReference type="NCBI Taxonomy" id="174720"/>
    <lineage>
        <taxon>Eukaryota</taxon>
        <taxon>Metazoa</taxon>
        <taxon>Ecdysozoa</taxon>
        <taxon>Nematoda</taxon>
        <taxon>Chromadorea</taxon>
        <taxon>Rhabditida</taxon>
        <taxon>Tylenchina</taxon>
        <taxon>Panagrolaimomorpha</taxon>
        <taxon>Strongyloidoidea</taxon>
        <taxon>Strongyloididae</taxon>
        <taxon>Strongyloides</taxon>
    </lineage>
</organism>
<reference evidence="9" key="1">
    <citation type="submission" date="2017-02" db="UniProtKB">
        <authorList>
            <consortium name="WormBaseParasite"/>
        </authorList>
    </citation>
    <scope>IDENTIFICATION</scope>
</reference>
<feature type="signal peptide" evidence="7">
    <location>
        <begin position="1"/>
        <end position="20"/>
    </location>
</feature>
<dbReference type="InterPro" id="IPR051041">
    <property type="entry name" value="FMRFamide-related_np"/>
</dbReference>
<proteinExistence type="inferred from homology"/>
<evidence type="ECO:0000256" key="1">
    <source>
        <dbReference type="ARBA" id="ARBA00004613"/>
    </source>
</evidence>
<dbReference type="InterPro" id="IPR002544">
    <property type="entry name" value="FMRFamid-related_peptide-like"/>
</dbReference>
<sequence>MKYFLLITAIFIFTIANIEGNDDNKDSSMVDNINQPLLCEVLPSHELCLEVQSSVHGAPVKRKSAYMRFGRSDPEVVEKRKSAYMRFGKRSMGSEEIGDDAFTQDNGIEKRKSAYMRFGKRKSAYMRFGKRDVNEEGDVEFSSPYEKRKSAYMRFGK</sequence>
<accession>A0A0N5C5X6</accession>
<evidence type="ECO:0000313" key="9">
    <source>
        <dbReference type="WBParaSite" id="SPAL_0001335200.1"/>
    </source>
</evidence>
<dbReference type="STRING" id="174720.A0A0N5C5X6"/>
<dbReference type="GO" id="GO:0005576">
    <property type="term" value="C:extracellular region"/>
    <property type="evidence" value="ECO:0007669"/>
    <property type="project" value="UniProtKB-SubCell"/>
</dbReference>
<protein>
    <submittedName>
        <fullName evidence="9">FMRFamide</fullName>
    </submittedName>
</protein>
<keyword evidence="7" id="KW-0732">Signal</keyword>
<evidence type="ECO:0000256" key="5">
    <source>
        <dbReference type="ARBA" id="ARBA00022815"/>
    </source>
</evidence>
<dbReference type="Proteomes" id="UP000046392">
    <property type="component" value="Unplaced"/>
</dbReference>
<evidence type="ECO:0000256" key="7">
    <source>
        <dbReference type="SAM" id="SignalP"/>
    </source>
</evidence>
<dbReference type="AlphaFoldDB" id="A0A0N5C5X6"/>
<dbReference type="GO" id="GO:0007218">
    <property type="term" value="P:neuropeptide signaling pathway"/>
    <property type="evidence" value="ECO:0007669"/>
    <property type="project" value="UniProtKB-KW"/>
</dbReference>
<feature type="chain" id="PRO_5005895421" evidence="7">
    <location>
        <begin position="21"/>
        <end position="157"/>
    </location>
</feature>
<name>A0A0N5C5X6_STREA</name>
<comment type="subcellular location">
    <subcellularLocation>
        <location evidence="1">Secreted</location>
    </subcellularLocation>
</comment>
<keyword evidence="5" id="KW-0027">Amidation</keyword>
<dbReference type="Pfam" id="PF01581">
    <property type="entry name" value="FARP"/>
    <property type="match status" value="4"/>
</dbReference>
<keyword evidence="8" id="KW-1185">Reference proteome</keyword>
<keyword evidence="6" id="KW-0527">Neuropeptide</keyword>
<evidence type="ECO:0000256" key="6">
    <source>
        <dbReference type="ARBA" id="ARBA00023320"/>
    </source>
</evidence>
<dbReference type="PANTHER" id="PTHR20986:SF14">
    <property type="entry name" value="FMRFAMIDE-LIKE NEUROPEPTIDES 6"/>
    <property type="match status" value="1"/>
</dbReference>
<keyword evidence="4" id="KW-0165">Cleavage on pair of basic residues</keyword>
<evidence type="ECO:0000313" key="8">
    <source>
        <dbReference type="Proteomes" id="UP000046392"/>
    </source>
</evidence>
<evidence type="ECO:0000256" key="2">
    <source>
        <dbReference type="ARBA" id="ARBA00006356"/>
    </source>
</evidence>
<dbReference type="PANTHER" id="PTHR20986">
    <property type="entry name" value="FMRFAMIDE-RELATED PEPTIDES"/>
    <property type="match status" value="1"/>
</dbReference>
<evidence type="ECO:0000256" key="3">
    <source>
        <dbReference type="ARBA" id="ARBA00022525"/>
    </source>
</evidence>